<dbReference type="EMBL" id="ARZA01000111">
    <property type="protein sequence ID" value="EOD00828.1"/>
    <property type="molecule type" value="Genomic_DNA"/>
</dbReference>
<dbReference type="SUPFAM" id="SSF55781">
    <property type="entry name" value="GAF domain-like"/>
    <property type="match status" value="2"/>
</dbReference>
<dbReference type="Pfam" id="PF13492">
    <property type="entry name" value="GAF_3"/>
    <property type="match status" value="1"/>
</dbReference>
<protein>
    <recommendedName>
        <fullName evidence="1">GAF domain-containing protein</fullName>
    </recommendedName>
</protein>
<evidence type="ECO:0000313" key="2">
    <source>
        <dbReference type="EMBL" id="EOD00828.1"/>
    </source>
</evidence>
<dbReference type="InterPro" id="IPR029016">
    <property type="entry name" value="GAF-like_dom_sf"/>
</dbReference>
<accession>R1AUJ1</accession>
<name>R1AUJ1_9FIRM</name>
<dbReference type="STRING" id="1304284.L21TH_1104"/>
<dbReference type="RefSeq" id="WP_006311247.1">
    <property type="nucleotide sequence ID" value="NZ_ARZA01000111.1"/>
</dbReference>
<dbReference type="Proteomes" id="UP000013378">
    <property type="component" value="Unassembled WGS sequence"/>
</dbReference>
<proteinExistence type="predicted"/>
<evidence type="ECO:0000313" key="3">
    <source>
        <dbReference type="Proteomes" id="UP000013378"/>
    </source>
</evidence>
<sequence length="605" mass="70742">MSNIDSSITSKLYRYEALLQAIDFFTQRFDLEQLSNFAFEFANEILTLKSSALFISEDDNFVLKNRRNYSIDSYSVENDSKIQLIATLHGTIITTNLQQYFSPEFIRKFRIRLVIPLIIDDKLYGFIVSDGKAIGECDESDYVIAKTLMRLFNNSLENSKIFSELKTKNNELDEKIFNLFAINQSSKMLLSELNLENLYTIATDVFGEITSSKVTSFGIYNDTTNTIQIKGYRNVSTFSKYFTELKFNSNSYTDNKIVLDINEDIEIIKSLFINWEELLNLDAKYIILLVKEKLLGLVTLSEPVTNSTYKQSIFELIETLASFTYIALSNAMLFEEIKQQKKIIEKKFKTLVNLNKLVNNINHCTSIDELFELTLKALNISFGIKKAFIALRDNEKVYKIKDSKGVELRNYQFSINKHWEDTFSGETIYDFTESSCIQYFNEELYKGFGKTNCTVISPIIVENYSLSYESYPLGYLVVLKTKDSLQEEEILLLDTITKNISPVIYQMNIREQIQELYIEDPKKKFLDVLSSKIKERNEYLLDFNLYYKKVNKHPFEEVELHEYKGLEHYIVDNYVFVFTYEDLKNEELMKIPTPNTIDEFLNYQF</sequence>
<organism evidence="2 3">
    <name type="scientific">Caldisalinibacter kiritimatiensis</name>
    <dbReference type="NCBI Taxonomy" id="1304284"/>
    <lineage>
        <taxon>Bacteria</taxon>
        <taxon>Bacillati</taxon>
        <taxon>Bacillota</taxon>
        <taxon>Tissierellia</taxon>
        <taxon>Tissierellales</taxon>
        <taxon>Thermohalobacteraceae</taxon>
        <taxon>Caldisalinibacter</taxon>
    </lineage>
</organism>
<reference evidence="2 3" key="1">
    <citation type="journal article" date="2015" name="Geomicrobiol. J.">
        <title>Caldisalinibacter kiritimatiensis gen. nov., sp. nov., a moderately thermohalophilic thiosulfate-reducing bacterium from a hypersaline microbial mat.</title>
        <authorList>
            <person name="Ben Hania W."/>
            <person name="Joseph M."/>
            <person name="Fiebig A."/>
            <person name="Bunk B."/>
            <person name="Klenk H.-P."/>
            <person name="Fardeau M.-L."/>
            <person name="Spring S."/>
        </authorList>
    </citation>
    <scope>NUCLEOTIDE SEQUENCE [LARGE SCALE GENOMIC DNA]</scope>
    <source>
        <strain evidence="2 3">L21-TH-D2</strain>
    </source>
</reference>
<dbReference type="InterPro" id="IPR003018">
    <property type="entry name" value="GAF"/>
</dbReference>
<dbReference type="PATRIC" id="fig|1304284.3.peg.1081"/>
<dbReference type="Gene3D" id="3.30.450.40">
    <property type="match status" value="2"/>
</dbReference>
<dbReference type="eggNOG" id="ENOG502Z9GX">
    <property type="taxonomic scope" value="Bacteria"/>
</dbReference>
<evidence type="ECO:0000259" key="1">
    <source>
        <dbReference type="Pfam" id="PF13492"/>
    </source>
</evidence>
<comment type="caution">
    <text evidence="2">The sequence shown here is derived from an EMBL/GenBank/DDBJ whole genome shotgun (WGS) entry which is preliminary data.</text>
</comment>
<feature type="domain" description="GAF" evidence="1">
    <location>
        <begin position="30"/>
        <end position="158"/>
    </location>
</feature>
<dbReference type="AlphaFoldDB" id="R1AUJ1"/>
<keyword evidence="3" id="KW-1185">Reference proteome</keyword>
<gene>
    <name evidence="2" type="ORF">L21TH_1104</name>
</gene>